<dbReference type="AlphaFoldDB" id="A0A2T5JE12"/>
<dbReference type="Proteomes" id="UP000244168">
    <property type="component" value="Unassembled WGS sequence"/>
</dbReference>
<gene>
    <name evidence="1" type="ORF">C8P68_102825</name>
</gene>
<accession>A0A2T5JE12</accession>
<reference evidence="1 2" key="1">
    <citation type="submission" date="2018-04" db="EMBL/GenBank/DDBJ databases">
        <title>Genomic Encyclopedia of Archaeal and Bacterial Type Strains, Phase II (KMG-II): from individual species to whole genera.</title>
        <authorList>
            <person name="Goeker M."/>
        </authorList>
    </citation>
    <scope>NUCLEOTIDE SEQUENCE [LARGE SCALE GENOMIC DNA]</scope>
    <source>
        <strain evidence="1 2">DSM 26809</strain>
    </source>
</reference>
<organism evidence="1 2">
    <name type="scientific">Mucilaginibacter yixingensis</name>
    <dbReference type="NCBI Taxonomy" id="1295612"/>
    <lineage>
        <taxon>Bacteria</taxon>
        <taxon>Pseudomonadati</taxon>
        <taxon>Bacteroidota</taxon>
        <taxon>Sphingobacteriia</taxon>
        <taxon>Sphingobacteriales</taxon>
        <taxon>Sphingobacteriaceae</taxon>
        <taxon>Mucilaginibacter</taxon>
    </lineage>
</organism>
<keyword evidence="2" id="KW-1185">Reference proteome</keyword>
<protein>
    <submittedName>
        <fullName evidence="1">Uncharacterized protein</fullName>
    </submittedName>
</protein>
<dbReference type="EMBL" id="QAOQ01000002">
    <property type="protein sequence ID" value="PTQ99994.1"/>
    <property type="molecule type" value="Genomic_DNA"/>
</dbReference>
<dbReference type="RefSeq" id="WP_107827894.1">
    <property type="nucleotide sequence ID" value="NZ_CP160205.1"/>
</dbReference>
<proteinExistence type="predicted"/>
<name>A0A2T5JE12_9SPHI</name>
<comment type="caution">
    <text evidence="1">The sequence shown here is derived from an EMBL/GenBank/DDBJ whole genome shotgun (WGS) entry which is preliminary data.</text>
</comment>
<evidence type="ECO:0000313" key="1">
    <source>
        <dbReference type="EMBL" id="PTQ99994.1"/>
    </source>
</evidence>
<evidence type="ECO:0000313" key="2">
    <source>
        <dbReference type="Proteomes" id="UP000244168"/>
    </source>
</evidence>
<sequence>MVVIVVFFSIIIILWLVNLYRWSTVKYLNIEAGVLYVTYSRLLRRRLKKSYPLSEIDFIYRDRPIADRWFDVGLNSRMARRGNVLTVFWKQTALFDLEPGNYGWKDYGIRQVALDLKHSGVKQVVDKYGDKDVVLE</sequence>
<dbReference type="OrthoDB" id="9787041at2"/>